<evidence type="ECO:0000313" key="3">
    <source>
        <dbReference type="Proteomes" id="UP000327013"/>
    </source>
</evidence>
<feature type="compositionally biased region" description="Basic and acidic residues" evidence="1">
    <location>
        <begin position="168"/>
        <end position="191"/>
    </location>
</feature>
<evidence type="ECO:0000256" key="1">
    <source>
        <dbReference type="SAM" id="MobiDB-lite"/>
    </source>
</evidence>
<feature type="region of interest" description="Disordered" evidence="1">
    <location>
        <begin position="139"/>
        <end position="222"/>
    </location>
</feature>
<accession>A0A5N6RXN4</accession>
<name>A0A5N6RXN4_9ROSI</name>
<keyword evidence="3" id="KW-1185">Reference proteome</keyword>
<feature type="compositionally biased region" description="Acidic residues" evidence="1">
    <location>
        <begin position="16"/>
        <end position="28"/>
    </location>
</feature>
<dbReference type="AlphaFoldDB" id="A0A5N6RXN4"/>
<feature type="region of interest" description="Disordered" evidence="1">
    <location>
        <begin position="1"/>
        <end position="78"/>
    </location>
</feature>
<organism evidence="2 3">
    <name type="scientific">Carpinus fangiana</name>
    <dbReference type="NCBI Taxonomy" id="176857"/>
    <lineage>
        <taxon>Eukaryota</taxon>
        <taxon>Viridiplantae</taxon>
        <taxon>Streptophyta</taxon>
        <taxon>Embryophyta</taxon>
        <taxon>Tracheophyta</taxon>
        <taxon>Spermatophyta</taxon>
        <taxon>Magnoliopsida</taxon>
        <taxon>eudicotyledons</taxon>
        <taxon>Gunneridae</taxon>
        <taxon>Pentapetalae</taxon>
        <taxon>rosids</taxon>
        <taxon>fabids</taxon>
        <taxon>Fagales</taxon>
        <taxon>Betulaceae</taxon>
        <taxon>Carpinus</taxon>
    </lineage>
</organism>
<reference evidence="2 3" key="1">
    <citation type="submission" date="2019-06" db="EMBL/GenBank/DDBJ databases">
        <title>A chromosomal-level reference genome of Carpinus fangiana (Coryloideae, Betulaceae).</title>
        <authorList>
            <person name="Yang X."/>
            <person name="Wang Z."/>
            <person name="Zhang L."/>
            <person name="Hao G."/>
            <person name="Liu J."/>
            <person name="Yang Y."/>
        </authorList>
    </citation>
    <scope>NUCLEOTIDE SEQUENCE [LARGE SCALE GENOMIC DNA]</scope>
    <source>
        <strain evidence="2">Cfa_2016G</strain>
        <tissue evidence="2">Leaf</tissue>
    </source>
</reference>
<sequence>MSNQSQKSPLPKNLAEEEAEKEEDQQEEEDKKLQEPYEEPTGGGGDERKVANLPPCAQKTSIARKGPALKPCAANAKGSDTMREMITSAIYGTLASMGIHVPDSDEDISPEEEESISIKIGRAIYGEGNLEAKRLASKNVLASLPLPNWGTPAKRPLENSSKDGVSQGKEKMIKDKVHGEDGEEGEGKDGEGEGEGEGEGKDGEGEGEDGGEENPRDNSASI</sequence>
<gene>
    <name evidence="2" type="ORF">FH972_020453</name>
</gene>
<proteinExistence type="predicted"/>
<evidence type="ECO:0000313" key="2">
    <source>
        <dbReference type="EMBL" id="KAE8125674.1"/>
    </source>
</evidence>
<dbReference type="Proteomes" id="UP000327013">
    <property type="component" value="Chromosome 8"/>
</dbReference>
<dbReference type="EMBL" id="CM017328">
    <property type="protein sequence ID" value="KAE8125674.1"/>
    <property type="molecule type" value="Genomic_DNA"/>
</dbReference>
<protein>
    <submittedName>
        <fullName evidence="2">Uncharacterized protein</fullName>
    </submittedName>
</protein>